<dbReference type="InterPro" id="IPR001320">
    <property type="entry name" value="Iontro_rcpt_C"/>
</dbReference>
<dbReference type="PROSITE" id="PS51257">
    <property type="entry name" value="PROKAR_LIPOPROTEIN"/>
    <property type="match status" value="1"/>
</dbReference>
<sequence length="276" mass="30789">MKNLTKMMVAVIVTICLITLSACGKASTTNENTWQKVEKSKTITIGFDNTFVPMGFKDKDGTNKGFDIDLANAVFKTYGIKVKWQPITWSLKEQELKNGNIDLIWNGYSVTPEREKLVKFSEPYMEGGDILLTKKSSDITKISEMKGKTIGAQSGSSQYQVFNDQPTKLKDLVAGKTIVQYSTFEQGLLDVKNGRIDALLVDQVYANYYLKQSNETNLFNSIPVDFESSPMAVGARKADSVLIEKINAGINKLVANGEFKTISERWFGKDVYPVTK</sequence>
<evidence type="ECO:0000259" key="4">
    <source>
        <dbReference type="SMART" id="SM00079"/>
    </source>
</evidence>
<feature type="domain" description="Solute-binding protein family 3/N-terminal" evidence="3">
    <location>
        <begin position="42"/>
        <end position="270"/>
    </location>
</feature>
<dbReference type="Proteomes" id="UP000218181">
    <property type="component" value="Unassembled WGS sequence"/>
</dbReference>
<feature type="signal peptide" evidence="2">
    <location>
        <begin position="1"/>
        <end position="26"/>
    </location>
</feature>
<accession>A0A2A5RN28</accession>
<dbReference type="GO" id="GO:0015276">
    <property type="term" value="F:ligand-gated monoatomic ion channel activity"/>
    <property type="evidence" value="ECO:0007669"/>
    <property type="project" value="InterPro"/>
</dbReference>
<evidence type="ECO:0000313" key="5">
    <source>
        <dbReference type="EMBL" id="PCS00713.1"/>
    </source>
</evidence>
<dbReference type="InterPro" id="IPR001638">
    <property type="entry name" value="Solute-binding_3/MltF_N"/>
</dbReference>
<evidence type="ECO:0000259" key="3">
    <source>
        <dbReference type="SMART" id="SM00062"/>
    </source>
</evidence>
<dbReference type="RefSeq" id="WP_096817518.1">
    <property type="nucleotide sequence ID" value="NZ_JXJU01000003.1"/>
</dbReference>
<comment type="caution">
    <text evidence="5">The sequence shown here is derived from an EMBL/GenBank/DDBJ whole genome shotgun (WGS) entry which is preliminary data.</text>
</comment>
<dbReference type="PANTHER" id="PTHR35936">
    <property type="entry name" value="MEMBRANE-BOUND LYTIC MUREIN TRANSGLYCOSYLASE F"/>
    <property type="match status" value="1"/>
</dbReference>
<dbReference type="CDD" id="cd00996">
    <property type="entry name" value="PBP2_AatB_like"/>
    <property type="match status" value="1"/>
</dbReference>
<keyword evidence="6" id="KW-1185">Reference proteome</keyword>
<dbReference type="EMBL" id="JXJU01000003">
    <property type="protein sequence ID" value="PCS00713.1"/>
    <property type="molecule type" value="Genomic_DNA"/>
</dbReference>
<dbReference type="OrthoDB" id="9775197at2"/>
<dbReference type="GO" id="GO:0016020">
    <property type="term" value="C:membrane"/>
    <property type="evidence" value="ECO:0007669"/>
    <property type="project" value="InterPro"/>
</dbReference>
<dbReference type="PANTHER" id="PTHR35936:SF34">
    <property type="entry name" value="ABC TRANSPORTER EXTRACELLULAR-BINDING PROTEIN YCKB-RELATED"/>
    <property type="match status" value="1"/>
</dbReference>
<dbReference type="Gene3D" id="3.40.190.10">
    <property type="entry name" value="Periplasmic binding protein-like II"/>
    <property type="match status" value="2"/>
</dbReference>
<dbReference type="STRING" id="1291764.GCA_001311235_00752"/>
<name>A0A2A5RN28_9LACT</name>
<feature type="domain" description="Ionotropic glutamate receptor C-terminal" evidence="4">
    <location>
        <begin position="42"/>
        <end position="269"/>
    </location>
</feature>
<evidence type="ECO:0000256" key="1">
    <source>
        <dbReference type="ARBA" id="ARBA00022729"/>
    </source>
</evidence>
<evidence type="ECO:0000313" key="6">
    <source>
        <dbReference type="Proteomes" id="UP000218181"/>
    </source>
</evidence>
<dbReference type="SUPFAM" id="SSF53850">
    <property type="entry name" value="Periplasmic binding protein-like II"/>
    <property type="match status" value="1"/>
</dbReference>
<dbReference type="AlphaFoldDB" id="A0A2A5RN28"/>
<gene>
    <name evidence="5" type="ORF">RT41_GL001095</name>
</gene>
<protein>
    <submittedName>
        <fullName evidence="5">ABC transporter glutamine binding protein</fullName>
    </submittedName>
</protein>
<reference evidence="5 6" key="1">
    <citation type="submission" date="2014-12" db="EMBL/GenBank/DDBJ databases">
        <title>Draft genome sequences of 10 type strains of Lactococcus.</title>
        <authorList>
            <person name="Sun Z."/>
            <person name="Zhong Z."/>
            <person name="Liu W."/>
            <person name="Zhang W."/>
            <person name="Zhang H."/>
        </authorList>
    </citation>
    <scope>NUCLEOTIDE SEQUENCE [LARGE SCALE GENOMIC DNA]</scope>
    <source>
        <strain evidence="5 6">JCM 16395</strain>
    </source>
</reference>
<proteinExistence type="predicted"/>
<evidence type="ECO:0000256" key="2">
    <source>
        <dbReference type="SAM" id="SignalP"/>
    </source>
</evidence>
<dbReference type="SMART" id="SM00062">
    <property type="entry name" value="PBPb"/>
    <property type="match status" value="1"/>
</dbReference>
<feature type="chain" id="PRO_5012224466" evidence="2">
    <location>
        <begin position="27"/>
        <end position="276"/>
    </location>
</feature>
<dbReference type="SMART" id="SM00079">
    <property type="entry name" value="PBPe"/>
    <property type="match status" value="1"/>
</dbReference>
<keyword evidence="1 2" id="KW-0732">Signal</keyword>
<dbReference type="Pfam" id="PF00497">
    <property type="entry name" value="SBP_bac_3"/>
    <property type="match status" value="1"/>
</dbReference>
<organism evidence="5 6">
    <name type="scientific">Lactococcus fujiensis JCM 16395</name>
    <dbReference type="NCBI Taxonomy" id="1291764"/>
    <lineage>
        <taxon>Bacteria</taxon>
        <taxon>Bacillati</taxon>
        <taxon>Bacillota</taxon>
        <taxon>Bacilli</taxon>
        <taxon>Lactobacillales</taxon>
        <taxon>Streptococcaceae</taxon>
        <taxon>Lactococcus</taxon>
    </lineage>
</organism>